<dbReference type="InterPro" id="IPR009545">
    <property type="entry name" value="Claudin-like"/>
</dbReference>
<keyword evidence="1" id="KW-0812">Transmembrane</keyword>
<dbReference type="Pfam" id="PF06653">
    <property type="entry name" value="Claudin_3"/>
    <property type="match status" value="1"/>
</dbReference>
<evidence type="ECO:0000313" key="2">
    <source>
        <dbReference type="Proteomes" id="UP000095281"/>
    </source>
</evidence>
<dbReference type="Gene3D" id="1.20.140.150">
    <property type="match status" value="1"/>
</dbReference>
<accession>A0A1I8BFV4</accession>
<proteinExistence type="predicted"/>
<keyword evidence="2" id="KW-1185">Reference proteome</keyword>
<name>A0A1I8BFV4_MELHA</name>
<feature type="transmembrane region" description="Helical" evidence="1">
    <location>
        <begin position="12"/>
        <end position="35"/>
    </location>
</feature>
<dbReference type="Proteomes" id="UP000095281">
    <property type="component" value="Unplaced"/>
</dbReference>
<evidence type="ECO:0000313" key="3">
    <source>
        <dbReference type="WBParaSite" id="MhA1_Contig2134.frz3.gene3"/>
    </source>
</evidence>
<dbReference type="AlphaFoldDB" id="A0A1I8BFV4"/>
<keyword evidence="1" id="KW-0472">Membrane</keyword>
<organism evidence="2 3">
    <name type="scientific">Meloidogyne hapla</name>
    <name type="common">Root-knot nematode worm</name>
    <dbReference type="NCBI Taxonomy" id="6305"/>
    <lineage>
        <taxon>Eukaryota</taxon>
        <taxon>Metazoa</taxon>
        <taxon>Ecdysozoa</taxon>
        <taxon>Nematoda</taxon>
        <taxon>Chromadorea</taxon>
        <taxon>Rhabditida</taxon>
        <taxon>Tylenchina</taxon>
        <taxon>Tylenchomorpha</taxon>
        <taxon>Tylenchoidea</taxon>
        <taxon>Meloidogynidae</taxon>
        <taxon>Meloidogyninae</taxon>
        <taxon>Meloidogyne</taxon>
    </lineage>
</organism>
<evidence type="ECO:0000256" key="1">
    <source>
        <dbReference type="SAM" id="Phobius"/>
    </source>
</evidence>
<feature type="transmembrane region" description="Helical" evidence="1">
    <location>
        <begin position="76"/>
        <end position="99"/>
    </location>
</feature>
<sequence>MPSHQFIAQCCYSALMATTLLFTLVSMLTPGWRYIIKGNQIGEYDNSNTINSGIFVCDIEGMSDCMAKRSTVDTLIGVFLILIVLLELIALGWSIASFVFADKEGTSRRKLILFTPLSVFSFLICGLFLLIILLFALKQNGQIEFDLNMSVAMGANIGYSFIICCFAFVLAIFSVPAGLFLTFLRENT</sequence>
<dbReference type="WBParaSite" id="MhA1_Contig2134.frz3.gene3">
    <property type="protein sequence ID" value="MhA1_Contig2134.frz3.gene3"/>
    <property type="gene ID" value="MhA1_Contig2134.frz3.gene3"/>
</dbReference>
<feature type="transmembrane region" description="Helical" evidence="1">
    <location>
        <begin position="111"/>
        <end position="137"/>
    </location>
</feature>
<feature type="transmembrane region" description="Helical" evidence="1">
    <location>
        <begin position="157"/>
        <end position="184"/>
    </location>
</feature>
<reference evidence="3" key="1">
    <citation type="submission" date="2016-11" db="UniProtKB">
        <authorList>
            <consortium name="WormBaseParasite"/>
        </authorList>
    </citation>
    <scope>IDENTIFICATION</scope>
</reference>
<keyword evidence="1" id="KW-1133">Transmembrane helix</keyword>
<protein>
    <submittedName>
        <fullName evidence="3">G_PROTEIN_RECEP_F3_4 domain-containing protein</fullName>
    </submittedName>
</protein>